<accession>A0A3D5QF34</accession>
<dbReference type="SUPFAM" id="SSF100950">
    <property type="entry name" value="NagB/RpiA/CoA transferase-like"/>
    <property type="match status" value="1"/>
</dbReference>
<dbReference type="PANTHER" id="PTHR43609">
    <property type="entry name" value="ACETYL-COA HYDROLASE"/>
    <property type="match status" value="1"/>
</dbReference>
<dbReference type="GO" id="GO:0003986">
    <property type="term" value="F:acetyl-CoA hydrolase activity"/>
    <property type="evidence" value="ECO:0007669"/>
    <property type="project" value="TreeGrafter"/>
</dbReference>
<dbReference type="PANTHER" id="PTHR43609:SF1">
    <property type="entry name" value="ACETYL-COA HYDROLASE"/>
    <property type="match status" value="1"/>
</dbReference>
<sequence length="56" mass="6431">LDFASATSLSLSPKGFKRFFDKFDEYKERIVLRPQQISNNPEVIRRLGCIGMNTPV</sequence>
<dbReference type="AlphaFoldDB" id="A0A3D5QF34"/>
<proteinExistence type="predicted"/>
<protein>
    <submittedName>
        <fullName evidence="1">Acetyl-CoA hydrolase</fullName>
    </submittedName>
</protein>
<reference evidence="1 2" key="1">
    <citation type="journal article" date="2018" name="Nat. Biotechnol.">
        <title>A standardized bacterial taxonomy based on genome phylogeny substantially revises the tree of life.</title>
        <authorList>
            <person name="Parks D.H."/>
            <person name="Chuvochina M."/>
            <person name="Waite D.W."/>
            <person name="Rinke C."/>
            <person name="Skarshewski A."/>
            <person name="Chaumeil P.A."/>
            <person name="Hugenholtz P."/>
        </authorList>
    </citation>
    <scope>NUCLEOTIDE SEQUENCE [LARGE SCALE GENOMIC DNA]</scope>
    <source>
        <strain evidence="1">UBA8672</strain>
    </source>
</reference>
<dbReference type="InterPro" id="IPR037171">
    <property type="entry name" value="NagB/RpiA_transferase-like"/>
</dbReference>
<name>A0A3D5QF34_FLESI</name>
<evidence type="ECO:0000313" key="2">
    <source>
        <dbReference type="Proteomes" id="UP000262325"/>
    </source>
</evidence>
<dbReference type="GO" id="GO:0006083">
    <property type="term" value="P:acetate metabolic process"/>
    <property type="evidence" value="ECO:0007669"/>
    <property type="project" value="InterPro"/>
</dbReference>
<comment type="caution">
    <text evidence="1">The sequence shown here is derived from an EMBL/GenBank/DDBJ whole genome shotgun (WGS) entry which is preliminary data.</text>
</comment>
<feature type="non-terminal residue" evidence="1">
    <location>
        <position position="1"/>
    </location>
</feature>
<dbReference type="Proteomes" id="UP000262325">
    <property type="component" value="Unassembled WGS sequence"/>
</dbReference>
<dbReference type="GO" id="GO:0008775">
    <property type="term" value="F:acetate CoA-transferase activity"/>
    <property type="evidence" value="ECO:0007669"/>
    <property type="project" value="InterPro"/>
</dbReference>
<dbReference type="InterPro" id="IPR046433">
    <property type="entry name" value="ActCoA_hydro"/>
</dbReference>
<feature type="non-terminal residue" evidence="1">
    <location>
        <position position="56"/>
    </location>
</feature>
<keyword evidence="1" id="KW-0378">Hydrolase</keyword>
<organism evidence="1 2">
    <name type="scientific">Flexistipes sinusarabici</name>
    <dbReference type="NCBI Taxonomy" id="2352"/>
    <lineage>
        <taxon>Bacteria</taxon>
        <taxon>Pseudomonadati</taxon>
        <taxon>Deferribacterota</taxon>
        <taxon>Deferribacteres</taxon>
        <taxon>Deferribacterales</taxon>
        <taxon>Flexistipitaceae</taxon>
        <taxon>Flexistipes</taxon>
    </lineage>
</organism>
<dbReference type="EMBL" id="DPPF01000183">
    <property type="protein sequence ID" value="HCW93762.1"/>
    <property type="molecule type" value="Genomic_DNA"/>
</dbReference>
<gene>
    <name evidence="1" type="ORF">DHM44_08780</name>
</gene>
<evidence type="ECO:0000313" key="1">
    <source>
        <dbReference type="EMBL" id="HCW93762.1"/>
    </source>
</evidence>